<reference evidence="4 5" key="1">
    <citation type="submission" date="2019-12" db="EMBL/GenBank/DDBJ databases">
        <title>Mucilaginibacter sp. HME9299 genome sequencing and assembly.</title>
        <authorList>
            <person name="Kang H."/>
            <person name="Kim H."/>
            <person name="Joh K."/>
        </authorList>
    </citation>
    <scope>NUCLEOTIDE SEQUENCE [LARGE SCALE GENOMIC DNA]</scope>
    <source>
        <strain evidence="4 5">HME9299</strain>
    </source>
</reference>
<dbReference type="PANTHER" id="PTHR43420">
    <property type="entry name" value="ACETYLTRANSFERASE"/>
    <property type="match status" value="1"/>
</dbReference>
<dbReference type="PROSITE" id="PS51186">
    <property type="entry name" value="GNAT"/>
    <property type="match status" value="1"/>
</dbReference>
<keyword evidence="2" id="KW-0012">Acyltransferase</keyword>
<keyword evidence="1 4" id="KW-0808">Transferase</keyword>
<evidence type="ECO:0000313" key="4">
    <source>
        <dbReference type="EMBL" id="MVN91441.1"/>
    </source>
</evidence>
<feature type="domain" description="N-acetyltransferase" evidence="3">
    <location>
        <begin position="2"/>
        <end position="154"/>
    </location>
</feature>
<keyword evidence="5" id="KW-1185">Reference proteome</keyword>
<accession>A0A6I4I8I6</accession>
<proteinExistence type="predicted"/>
<dbReference type="RefSeq" id="WP_157541667.1">
    <property type="nucleotide sequence ID" value="NZ_WQLA01000003.1"/>
</dbReference>
<dbReference type="GO" id="GO:0016747">
    <property type="term" value="F:acyltransferase activity, transferring groups other than amino-acyl groups"/>
    <property type="evidence" value="ECO:0007669"/>
    <property type="project" value="InterPro"/>
</dbReference>
<organism evidence="4 5">
    <name type="scientific">Mucilaginibacter aquatilis</name>
    <dbReference type="NCBI Taxonomy" id="1517760"/>
    <lineage>
        <taxon>Bacteria</taxon>
        <taxon>Pseudomonadati</taxon>
        <taxon>Bacteroidota</taxon>
        <taxon>Sphingobacteriia</taxon>
        <taxon>Sphingobacteriales</taxon>
        <taxon>Sphingobacteriaceae</taxon>
        <taxon>Mucilaginibacter</taxon>
    </lineage>
</organism>
<dbReference type="PANTHER" id="PTHR43420:SF44">
    <property type="entry name" value="ACETYLTRANSFERASE YPEA"/>
    <property type="match status" value="1"/>
</dbReference>
<dbReference type="InterPro" id="IPR016181">
    <property type="entry name" value="Acyl_CoA_acyltransferase"/>
</dbReference>
<comment type="caution">
    <text evidence="4">The sequence shown here is derived from an EMBL/GenBank/DDBJ whole genome shotgun (WGS) entry which is preliminary data.</text>
</comment>
<dbReference type="OrthoDB" id="9805924at2"/>
<dbReference type="Pfam" id="PF00583">
    <property type="entry name" value="Acetyltransf_1"/>
    <property type="match status" value="1"/>
</dbReference>
<dbReference type="SUPFAM" id="SSF55729">
    <property type="entry name" value="Acyl-CoA N-acyltransferases (Nat)"/>
    <property type="match status" value="1"/>
</dbReference>
<dbReference type="AlphaFoldDB" id="A0A6I4I8I6"/>
<dbReference type="InterPro" id="IPR050680">
    <property type="entry name" value="YpeA/RimI_acetyltransf"/>
</dbReference>
<dbReference type="CDD" id="cd04301">
    <property type="entry name" value="NAT_SF"/>
    <property type="match status" value="1"/>
</dbReference>
<evidence type="ECO:0000313" key="5">
    <source>
        <dbReference type="Proteomes" id="UP000434850"/>
    </source>
</evidence>
<evidence type="ECO:0000256" key="1">
    <source>
        <dbReference type="ARBA" id="ARBA00022679"/>
    </source>
</evidence>
<evidence type="ECO:0000256" key="2">
    <source>
        <dbReference type="ARBA" id="ARBA00023315"/>
    </source>
</evidence>
<evidence type="ECO:0000259" key="3">
    <source>
        <dbReference type="PROSITE" id="PS51186"/>
    </source>
</evidence>
<dbReference type="EMBL" id="WQLA01000003">
    <property type="protein sequence ID" value="MVN91441.1"/>
    <property type="molecule type" value="Genomic_DNA"/>
</dbReference>
<gene>
    <name evidence="4" type="ORF">GO816_09930</name>
</gene>
<sequence length="154" mass="17339">MVQIKKVASKDDVIICSKAILEFRPNLNAETLVGQTLRMMDEGFKIAYIPTEDHSQAAAFVGYRSYEMYRTGKIIYIDDVFTSPECRGRGYAAALLKHIEAEALAAGIQSIHLDSGYALHPAHRLYLNQGYILPCHHFTKPLSSDHVQDQQNKQ</sequence>
<name>A0A6I4I8I6_9SPHI</name>
<dbReference type="Gene3D" id="3.40.630.30">
    <property type="match status" value="1"/>
</dbReference>
<dbReference type="InterPro" id="IPR000182">
    <property type="entry name" value="GNAT_dom"/>
</dbReference>
<dbReference type="Proteomes" id="UP000434850">
    <property type="component" value="Unassembled WGS sequence"/>
</dbReference>
<protein>
    <submittedName>
        <fullName evidence="4">GNAT family N-acetyltransferase</fullName>
    </submittedName>
</protein>